<evidence type="ECO:0000313" key="3">
    <source>
        <dbReference type="Proteomes" id="UP001185706"/>
    </source>
</evidence>
<feature type="compositionally biased region" description="Gly residues" evidence="1">
    <location>
        <begin position="8"/>
        <end position="25"/>
    </location>
</feature>
<feature type="region of interest" description="Disordered" evidence="1">
    <location>
        <begin position="1"/>
        <end position="38"/>
    </location>
</feature>
<dbReference type="AlphaFoldDB" id="A0AAE4NLX6"/>
<gene>
    <name evidence="2" type="ORF">RAE03_10580</name>
</gene>
<evidence type="ECO:0000313" key="2">
    <source>
        <dbReference type="EMBL" id="MDV2420208.1"/>
    </source>
</evidence>
<protein>
    <submittedName>
        <fullName evidence="2">Uncharacterized protein</fullName>
    </submittedName>
</protein>
<name>A0AAE4NLX6_9CORY</name>
<proteinExistence type="predicted"/>
<dbReference type="Proteomes" id="UP001185706">
    <property type="component" value="Unassembled WGS sequence"/>
</dbReference>
<comment type="caution">
    <text evidence="2">The sequence shown here is derived from an EMBL/GenBank/DDBJ whole genome shotgun (WGS) entry which is preliminary data.</text>
</comment>
<dbReference type="EMBL" id="JAVBIB010000019">
    <property type="protein sequence ID" value="MDV2420208.1"/>
    <property type="molecule type" value="Genomic_DNA"/>
</dbReference>
<sequence>MSFEFKGNGFGQKGQGFGKQTGGFNPGAEDNPLENTKYTGYLDEDLGEELSELQKGFKERSQKERDRFKKATDSEFWFAVYFQSREEKDNFLKAMKLVKTMYGDRYIDGNKWAKAAGIEL</sequence>
<reference evidence="2" key="1">
    <citation type="submission" date="2023-08" db="EMBL/GenBank/DDBJ databases">
        <title>Genomic characterization of the C. tuberculostearicum species complex, a ubiquitous member of the human skin microbiome.</title>
        <authorList>
            <person name="Ahmed N."/>
            <person name="Deming C."/>
            <person name="Conlan S."/>
            <person name="Segre J."/>
        </authorList>
    </citation>
    <scope>NUCLEOTIDE SEQUENCE</scope>
    <source>
        <strain evidence="2">CTNIH22</strain>
    </source>
</reference>
<evidence type="ECO:0000256" key="1">
    <source>
        <dbReference type="SAM" id="MobiDB-lite"/>
    </source>
</evidence>
<organism evidence="2 3">
    <name type="scientific">Corynebacterium tuberculostearicum</name>
    <dbReference type="NCBI Taxonomy" id="38304"/>
    <lineage>
        <taxon>Bacteria</taxon>
        <taxon>Bacillati</taxon>
        <taxon>Actinomycetota</taxon>
        <taxon>Actinomycetes</taxon>
        <taxon>Mycobacteriales</taxon>
        <taxon>Corynebacteriaceae</taxon>
        <taxon>Corynebacterium</taxon>
    </lineage>
</organism>
<accession>A0AAE4NLX6</accession>
<dbReference type="RefSeq" id="WP_316993799.1">
    <property type="nucleotide sequence ID" value="NZ_JAVBIB010000019.1"/>
</dbReference>